<comment type="subcellular location">
    <subcellularLocation>
        <location evidence="1">Membrane</location>
        <topology evidence="1">Multi-pass membrane protein</topology>
    </subcellularLocation>
</comment>
<evidence type="ECO:0000256" key="3">
    <source>
        <dbReference type="ARBA" id="ARBA00022989"/>
    </source>
</evidence>
<keyword evidence="2 5" id="KW-0812">Transmembrane</keyword>
<evidence type="ECO:0000256" key="1">
    <source>
        <dbReference type="ARBA" id="ARBA00004141"/>
    </source>
</evidence>
<dbReference type="InterPro" id="IPR018045">
    <property type="entry name" value="S04_transporter_CS"/>
</dbReference>
<evidence type="ECO:0000313" key="8">
    <source>
        <dbReference type="Proteomes" id="UP001165190"/>
    </source>
</evidence>
<keyword evidence="8" id="KW-1185">Reference proteome</keyword>
<gene>
    <name evidence="7" type="ORF">HRI_000877100</name>
</gene>
<dbReference type="AlphaFoldDB" id="A0A9W7LPI2"/>
<dbReference type="InterPro" id="IPR011547">
    <property type="entry name" value="SLC26A/SulP_dom"/>
</dbReference>
<feature type="transmembrane region" description="Helical" evidence="5">
    <location>
        <begin position="90"/>
        <end position="110"/>
    </location>
</feature>
<dbReference type="InterPro" id="IPR001902">
    <property type="entry name" value="SLC26A/SulP_fam"/>
</dbReference>
<evidence type="ECO:0000313" key="7">
    <source>
        <dbReference type="EMBL" id="GMI72078.1"/>
    </source>
</evidence>
<dbReference type="EMBL" id="BSYR01000010">
    <property type="protein sequence ID" value="GMI72078.1"/>
    <property type="molecule type" value="Genomic_DNA"/>
</dbReference>
<dbReference type="GO" id="GO:0016020">
    <property type="term" value="C:membrane"/>
    <property type="evidence" value="ECO:0007669"/>
    <property type="project" value="UniProtKB-SubCell"/>
</dbReference>
<dbReference type="PROSITE" id="PS01130">
    <property type="entry name" value="SLC26A"/>
    <property type="match status" value="1"/>
</dbReference>
<dbReference type="GO" id="GO:0008271">
    <property type="term" value="F:secondary active sulfate transmembrane transporter activity"/>
    <property type="evidence" value="ECO:0007669"/>
    <property type="project" value="InterPro"/>
</dbReference>
<proteinExistence type="predicted"/>
<feature type="transmembrane region" description="Helical" evidence="5">
    <location>
        <begin position="148"/>
        <end position="167"/>
    </location>
</feature>
<dbReference type="OrthoDB" id="288203at2759"/>
<evidence type="ECO:0000256" key="2">
    <source>
        <dbReference type="ARBA" id="ARBA00022692"/>
    </source>
</evidence>
<sequence length="223" mass="24539">MNLRKHSSSTTKGKRAFFFLQGLFPILSWGRTYKAAMFKNDLMAGLTLANLSILHSIRYANLAKLDPQYGLYTSIVPPFIYALMGSSRDIAIGPVAVVSMLISAMVPSLVNPAIDLIAYTSLVFTVTFFARTFQAIFGLFRLGFLVDFLSHAAIVGFMVGAAIVIGLQQLKGLFGLSHFTTKTDVISVLTSVSKSVPHEISFQISSIGSVYLYMFPPNQFHRH</sequence>
<evidence type="ECO:0000256" key="4">
    <source>
        <dbReference type="ARBA" id="ARBA00023136"/>
    </source>
</evidence>
<evidence type="ECO:0000256" key="5">
    <source>
        <dbReference type="SAM" id="Phobius"/>
    </source>
</evidence>
<name>A0A9W7LPI2_HIBTR</name>
<feature type="domain" description="SLC26A/SulP transporter" evidence="6">
    <location>
        <begin position="38"/>
        <end position="215"/>
    </location>
</feature>
<evidence type="ECO:0000259" key="6">
    <source>
        <dbReference type="Pfam" id="PF00916"/>
    </source>
</evidence>
<keyword evidence="4 5" id="KW-0472">Membrane</keyword>
<keyword evidence="3 5" id="KW-1133">Transmembrane helix</keyword>
<dbReference type="PANTHER" id="PTHR11814">
    <property type="entry name" value="SULFATE TRANSPORTER"/>
    <property type="match status" value="1"/>
</dbReference>
<organism evidence="7 8">
    <name type="scientific">Hibiscus trionum</name>
    <name type="common">Flower of an hour</name>
    <dbReference type="NCBI Taxonomy" id="183268"/>
    <lineage>
        <taxon>Eukaryota</taxon>
        <taxon>Viridiplantae</taxon>
        <taxon>Streptophyta</taxon>
        <taxon>Embryophyta</taxon>
        <taxon>Tracheophyta</taxon>
        <taxon>Spermatophyta</taxon>
        <taxon>Magnoliopsida</taxon>
        <taxon>eudicotyledons</taxon>
        <taxon>Gunneridae</taxon>
        <taxon>Pentapetalae</taxon>
        <taxon>rosids</taxon>
        <taxon>malvids</taxon>
        <taxon>Malvales</taxon>
        <taxon>Malvaceae</taxon>
        <taxon>Malvoideae</taxon>
        <taxon>Hibiscus</taxon>
    </lineage>
</organism>
<reference evidence="7" key="1">
    <citation type="submission" date="2023-05" db="EMBL/GenBank/DDBJ databases">
        <title>Genome and transcriptome analyses reveal genes involved in the formation of fine ridges on petal epidermal cells in Hibiscus trionum.</title>
        <authorList>
            <person name="Koshimizu S."/>
            <person name="Masuda S."/>
            <person name="Ishii T."/>
            <person name="Shirasu K."/>
            <person name="Hoshino A."/>
            <person name="Arita M."/>
        </authorList>
    </citation>
    <scope>NUCLEOTIDE SEQUENCE</scope>
    <source>
        <strain evidence="7">Hamamatsu line</strain>
    </source>
</reference>
<dbReference type="Pfam" id="PF00916">
    <property type="entry name" value="Sulfate_transp"/>
    <property type="match status" value="1"/>
</dbReference>
<comment type="caution">
    <text evidence="7">The sequence shown here is derived from an EMBL/GenBank/DDBJ whole genome shotgun (WGS) entry which is preliminary data.</text>
</comment>
<dbReference type="Proteomes" id="UP001165190">
    <property type="component" value="Unassembled WGS sequence"/>
</dbReference>
<accession>A0A9W7LPI2</accession>
<feature type="transmembrane region" description="Helical" evidence="5">
    <location>
        <begin position="122"/>
        <end position="142"/>
    </location>
</feature>
<protein>
    <submittedName>
        <fullName evidence="7">SULPHATE TRANSPORTER 22</fullName>
    </submittedName>
</protein>